<dbReference type="Pfam" id="PF15721">
    <property type="entry name" value="ANXA2R"/>
    <property type="match status" value="1"/>
</dbReference>
<feature type="region of interest" description="Disordered" evidence="1">
    <location>
        <begin position="73"/>
        <end position="125"/>
    </location>
</feature>
<evidence type="ECO:0000313" key="3">
    <source>
        <dbReference type="Proteomes" id="UP000527355"/>
    </source>
</evidence>
<dbReference type="InterPro" id="IPR031449">
    <property type="entry name" value="ANXA2R"/>
</dbReference>
<organism evidence="2 3">
    <name type="scientific">Myotis myotis</name>
    <name type="common">Greater mouse-eared bat</name>
    <name type="synonym">Vespertilio myotis</name>
    <dbReference type="NCBI Taxonomy" id="51298"/>
    <lineage>
        <taxon>Eukaryota</taxon>
        <taxon>Metazoa</taxon>
        <taxon>Chordata</taxon>
        <taxon>Craniata</taxon>
        <taxon>Vertebrata</taxon>
        <taxon>Euteleostomi</taxon>
        <taxon>Mammalia</taxon>
        <taxon>Eutheria</taxon>
        <taxon>Laurasiatheria</taxon>
        <taxon>Chiroptera</taxon>
        <taxon>Yangochiroptera</taxon>
        <taxon>Vespertilionidae</taxon>
        <taxon>Myotis</taxon>
    </lineage>
</organism>
<sequence>MEPSLPRCKRCVREAWDSVEELQGPFQTFQHHGPWALPLYPRLGRLTWDQQDFNQELNSSPCGLLSQHCQLHGPSAQNTCSRGTELPAPDGTPKSREPETPPGVGDPTSKAREPETQERLLPFPDPGLWSELLHSVLGHLISDDQDAN</sequence>
<dbReference type="GO" id="GO:0038023">
    <property type="term" value="F:signaling receptor activity"/>
    <property type="evidence" value="ECO:0007669"/>
    <property type="project" value="InterPro"/>
</dbReference>
<comment type="caution">
    <text evidence="2">The sequence shown here is derived from an EMBL/GenBank/DDBJ whole genome shotgun (WGS) entry which is preliminary data.</text>
</comment>
<protein>
    <submittedName>
        <fullName evidence="2">Uncharacterized protein</fullName>
    </submittedName>
</protein>
<dbReference type="EMBL" id="JABWUV010000005">
    <property type="protein sequence ID" value="KAF6355131.1"/>
    <property type="molecule type" value="Genomic_DNA"/>
</dbReference>
<gene>
    <name evidence="2" type="ORF">mMyoMyo1_011330</name>
</gene>
<reference evidence="2 3" key="1">
    <citation type="journal article" date="2020" name="Nature">
        <title>Six reference-quality genomes reveal evolution of bat adaptations.</title>
        <authorList>
            <person name="Jebb D."/>
            <person name="Huang Z."/>
            <person name="Pippel M."/>
            <person name="Hughes G.M."/>
            <person name="Lavrichenko K."/>
            <person name="Devanna P."/>
            <person name="Winkler S."/>
            <person name="Jermiin L.S."/>
            <person name="Skirmuntt E.C."/>
            <person name="Katzourakis A."/>
            <person name="Burkitt-Gray L."/>
            <person name="Ray D.A."/>
            <person name="Sullivan K.A.M."/>
            <person name="Roscito J.G."/>
            <person name="Kirilenko B.M."/>
            <person name="Davalos L.M."/>
            <person name="Corthals A.P."/>
            <person name="Power M.L."/>
            <person name="Jones G."/>
            <person name="Ransome R.D."/>
            <person name="Dechmann D.K.N."/>
            <person name="Locatelli A.G."/>
            <person name="Puechmaille S.J."/>
            <person name="Fedrigo O."/>
            <person name="Jarvis E.D."/>
            <person name="Hiller M."/>
            <person name="Vernes S.C."/>
            <person name="Myers E.W."/>
            <person name="Teeling E.C."/>
        </authorList>
    </citation>
    <scope>NUCLEOTIDE SEQUENCE [LARGE SCALE GENOMIC DNA]</scope>
    <source>
        <strain evidence="2">MMyoMyo1</strain>
        <tissue evidence="2">Flight muscle</tissue>
    </source>
</reference>
<keyword evidence="3" id="KW-1185">Reference proteome</keyword>
<accession>A0A7J7XZM1</accession>
<name>A0A7J7XZM1_MYOMY</name>
<feature type="compositionally biased region" description="Basic and acidic residues" evidence="1">
    <location>
        <begin position="109"/>
        <end position="118"/>
    </location>
</feature>
<proteinExistence type="predicted"/>
<dbReference type="AlphaFoldDB" id="A0A7J7XZM1"/>
<evidence type="ECO:0000256" key="1">
    <source>
        <dbReference type="SAM" id="MobiDB-lite"/>
    </source>
</evidence>
<dbReference type="Proteomes" id="UP000527355">
    <property type="component" value="Unassembled WGS sequence"/>
</dbReference>
<evidence type="ECO:0000313" key="2">
    <source>
        <dbReference type="EMBL" id="KAF6355131.1"/>
    </source>
</evidence>